<evidence type="ECO:0000313" key="3">
    <source>
        <dbReference type="Proteomes" id="UP001152622"/>
    </source>
</evidence>
<proteinExistence type="predicted"/>
<keyword evidence="3" id="KW-1185">Reference proteome</keyword>
<dbReference type="EMBL" id="JAINUF010000004">
    <property type="protein sequence ID" value="KAJ8365962.1"/>
    <property type="molecule type" value="Genomic_DNA"/>
</dbReference>
<accession>A0A9Q1FTM4</accession>
<sequence length="162" mass="17589">MSAIDSDKDGNFGGRVIGREGIEEFYPRMWKNESRSPSKSDGGSPAHVKSESRSPSPQPIPSLQALSVPFQIPLQVPPDFPSGGGAAVVEDAAAEPRQLRRDWLRPPPIPGVMAYNSVLYPEPAALWELRSLTPLHRVAAAARYYKCTLGLQALKPPRSGAF</sequence>
<protein>
    <submittedName>
        <fullName evidence="2">Uncharacterized protein</fullName>
    </submittedName>
</protein>
<organism evidence="2 3">
    <name type="scientific">Synaphobranchus kaupii</name>
    <name type="common">Kaup's arrowtooth eel</name>
    <dbReference type="NCBI Taxonomy" id="118154"/>
    <lineage>
        <taxon>Eukaryota</taxon>
        <taxon>Metazoa</taxon>
        <taxon>Chordata</taxon>
        <taxon>Craniata</taxon>
        <taxon>Vertebrata</taxon>
        <taxon>Euteleostomi</taxon>
        <taxon>Actinopterygii</taxon>
        <taxon>Neopterygii</taxon>
        <taxon>Teleostei</taxon>
        <taxon>Anguilliformes</taxon>
        <taxon>Synaphobranchidae</taxon>
        <taxon>Synaphobranchus</taxon>
    </lineage>
</organism>
<feature type="region of interest" description="Disordered" evidence="1">
    <location>
        <begin position="27"/>
        <end position="63"/>
    </location>
</feature>
<gene>
    <name evidence="2" type="ORF">SKAU_G00147930</name>
</gene>
<dbReference type="AlphaFoldDB" id="A0A9Q1FTM4"/>
<feature type="compositionally biased region" description="Basic and acidic residues" evidence="1">
    <location>
        <begin position="27"/>
        <end position="38"/>
    </location>
</feature>
<comment type="caution">
    <text evidence="2">The sequence shown here is derived from an EMBL/GenBank/DDBJ whole genome shotgun (WGS) entry which is preliminary data.</text>
</comment>
<dbReference type="Proteomes" id="UP001152622">
    <property type="component" value="Chromosome 4"/>
</dbReference>
<name>A0A9Q1FTM4_SYNKA</name>
<evidence type="ECO:0000313" key="2">
    <source>
        <dbReference type="EMBL" id="KAJ8365962.1"/>
    </source>
</evidence>
<evidence type="ECO:0000256" key="1">
    <source>
        <dbReference type="SAM" id="MobiDB-lite"/>
    </source>
</evidence>
<reference evidence="2" key="1">
    <citation type="journal article" date="2023" name="Science">
        <title>Genome structures resolve the early diversification of teleost fishes.</title>
        <authorList>
            <person name="Parey E."/>
            <person name="Louis A."/>
            <person name="Montfort J."/>
            <person name="Bouchez O."/>
            <person name="Roques C."/>
            <person name="Iampietro C."/>
            <person name="Lluch J."/>
            <person name="Castinel A."/>
            <person name="Donnadieu C."/>
            <person name="Desvignes T."/>
            <person name="Floi Bucao C."/>
            <person name="Jouanno E."/>
            <person name="Wen M."/>
            <person name="Mejri S."/>
            <person name="Dirks R."/>
            <person name="Jansen H."/>
            <person name="Henkel C."/>
            <person name="Chen W.J."/>
            <person name="Zahm M."/>
            <person name="Cabau C."/>
            <person name="Klopp C."/>
            <person name="Thompson A.W."/>
            <person name="Robinson-Rechavi M."/>
            <person name="Braasch I."/>
            <person name="Lecointre G."/>
            <person name="Bobe J."/>
            <person name="Postlethwait J.H."/>
            <person name="Berthelot C."/>
            <person name="Roest Crollius H."/>
            <person name="Guiguen Y."/>
        </authorList>
    </citation>
    <scope>NUCLEOTIDE SEQUENCE</scope>
    <source>
        <strain evidence="2">WJC10195</strain>
    </source>
</reference>